<keyword evidence="3" id="KW-1185">Reference proteome</keyword>
<comment type="caution">
    <text evidence="2">The sequence shown here is derived from an EMBL/GenBank/DDBJ whole genome shotgun (WGS) entry which is preliminary data.</text>
</comment>
<feature type="region of interest" description="Disordered" evidence="1">
    <location>
        <begin position="54"/>
        <end position="77"/>
    </location>
</feature>
<reference evidence="2" key="1">
    <citation type="submission" date="2020-08" db="EMBL/GenBank/DDBJ databases">
        <title>Multicomponent nature underlies the extraordinary mechanical properties of spider dragline silk.</title>
        <authorList>
            <person name="Kono N."/>
            <person name="Nakamura H."/>
            <person name="Mori M."/>
            <person name="Yoshida Y."/>
            <person name="Ohtoshi R."/>
            <person name="Malay A.D."/>
            <person name="Moran D.A.P."/>
            <person name="Tomita M."/>
            <person name="Numata K."/>
            <person name="Arakawa K."/>
        </authorList>
    </citation>
    <scope>NUCLEOTIDE SEQUENCE</scope>
</reference>
<evidence type="ECO:0000313" key="2">
    <source>
        <dbReference type="EMBL" id="GFX99209.1"/>
    </source>
</evidence>
<dbReference type="Proteomes" id="UP000887159">
    <property type="component" value="Unassembled WGS sequence"/>
</dbReference>
<proteinExistence type="predicted"/>
<dbReference type="EMBL" id="BMAU01021206">
    <property type="protein sequence ID" value="GFX99209.1"/>
    <property type="molecule type" value="Genomic_DNA"/>
</dbReference>
<accession>A0A8X6VAP2</accession>
<name>A0A8X6VAP2_TRICX</name>
<organism evidence="2 3">
    <name type="scientific">Trichonephila clavipes</name>
    <name type="common">Golden silk orbweaver</name>
    <name type="synonym">Nephila clavipes</name>
    <dbReference type="NCBI Taxonomy" id="2585209"/>
    <lineage>
        <taxon>Eukaryota</taxon>
        <taxon>Metazoa</taxon>
        <taxon>Ecdysozoa</taxon>
        <taxon>Arthropoda</taxon>
        <taxon>Chelicerata</taxon>
        <taxon>Arachnida</taxon>
        <taxon>Araneae</taxon>
        <taxon>Araneomorphae</taxon>
        <taxon>Entelegynae</taxon>
        <taxon>Araneoidea</taxon>
        <taxon>Nephilidae</taxon>
        <taxon>Trichonephila</taxon>
    </lineage>
</organism>
<gene>
    <name evidence="2" type="ORF">TNCV_2493901</name>
</gene>
<dbReference type="AlphaFoldDB" id="A0A8X6VAP2"/>
<protein>
    <submittedName>
        <fullName evidence="2">Uncharacterized protein</fullName>
    </submittedName>
</protein>
<evidence type="ECO:0000313" key="3">
    <source>
        <dbReference type="Proteomes" id="UP000887159"/>
    </source>
</evidence>
<feature type="compositionally biased region" description="Polar residues" evidence="1">
    <location>
        <begin position="65"/>
        <end position="77"/>
    </location>
</feature>
<sequence length="77" mass="8479">MIWLGSAPVSRENILGVVRSSHLSSPSTNLKREHATRQLFRVLLCRKGTLHLQTSMPSPRFEPSPTAQQSASLTALP</sequence>
<evidence type="ECO:0000256" key="1">
    <source>
        <dbReference type="SAM" id="MobiDB-lite"/>
    </source>
</evidence>